<dbReference type="EMBL" id="CAJOBZ010000004">
    <property type="protein sequence ID" value="CAF4778978.1"/>
    <property type="molecule type" value="Genomic_DNA"/>
</dbReference>
<proteinExistence type="predicted"/>
<dbReference type="Proteomes" id="UP000663880">
    <property type="component" value="Unassembled WGS sequence"/>
</dbReference>
<evidence type="ECO:0000256" key="1">
    <source>
        <dbReference type="SAM" id="MobiDB-lite"/>
    </source>
</evidence>
<accession>A0A821N689</accession>
<evidence type="ECO:0000313" key="2">
    <source>
        <dbReference type="EMBL" id="CAF4778978.1"/>
    </source>
</evidence>
<organism evidence="2 3">
    <name type="scientific">Pieris macdunnoughi</name>
    <dbReference type="NCBI Taxonomy" id="345717"/>
    <lineage>
        <taxon>Eukaryota</taxon>
        <taxon>Metazoa</taxon>
        <taxon>Ecdysozoa</taxon>
        <taxon>Arthropoda</taxon>
        <taxon>Hexapoda</taxon>
        <taxon>Insecta</taxon>
        <taxon>Pterygota</taxon>
        <taxon>Neoptera</taxon>
        <taxon>Endopterygota</taxon>
        <taxon>Lepidoptera</taxon>
        <taxon>Glossata</taxon>
        <taxon>Ditrysia</taxon>
        <taxon>Papilionoidea</taxon>
        <taxon>Pieridae</taxon>
        <taxon>Pierinae</taxon>
        <taxon>Pieris</taxon>
    </lineage>
</organism>
<feature type="region of interest" description="Disordered" evidence="1">
    <location>
        <begin position="15"/>
        <end position="69"/>
    </location>
</feature>
<name>A0A821N689_9NEOP</name>
<comment type="caution">
    <text evidence="2">The sequence shown here is derived from an EMBL/GenBank/DDBJ whole genome shotgun (WGS) entry which is preliminary data.</text>
</comment>
<protein>
    <submittedName>
        <fullName evidence="2">Uncharacterized protein</fullName>
    </submittedName>
</protein>
<evidence type="ECO:0000313" key="3">
    <source>
        <dbReference type="Proteomes" id="UP000663880"/>
    </source>
</evidence>
<dbReference type="AlphaFoldDB" id="A0A821N689"/>
<gene>
    <name evidence="2" type="ORF">PMACD_LOCUS2235</name>
</gene>
<reference evidence="2" key="1">
    <citation type="submission" date="2021-02" db="EMBL/GenBank/DDBJ databases">
        <authorList>
            <person name="Steward A R."/>
        </authorList>
    </citation>
    <scope>NUCLEOTIDE SEQUENCE</scope>
</reference>
<sequence length="126" mass="14035">MRIRYASTRYGEVRKVDTGGPVRHQSGLGREWSVRGGAAAHARRPPSPRPPNTRDAPTPKPSERYDGQRPTFTFLFSASMASGSRSNAFNSAVHHKLLQVMRDLCVLSKEAEGLRQHTEERPLVVV</sequence>
<keyword evidence="3" id="KW-1185">Reference proteome</keyword>